<organism evidence="11 12">
    <name type="scientific">Candidatus Campylobacter infans</name>
    <dbReference type="NCBI Taxonomy" id="2561898"/>
    <lineage>
        <taxon>Bacteria</taxon>
        <taxon>Pseudomonadati</taxon>
        <taxon>Campylobacterota</taxon>
        <taxon>Epsilonproteobacteria</taxon>
        <taxon>Campylobacterales</taxon>
        <taxon>Campylobacteraceae</taxon>
        <taxon>Campylobacter</taxon>
    </lineage>
</organism>
<dbReference type="AlphaFoldDB" id="A0A7H9CH09"/>
<keyword evidence="9" id="KW-1133">Transmembrane helix</keyword>
<dbReference type="Pfam" id="PF04413">
    <property type="entry name" value="Glycos_transf_N"/>
    <property type="match status" value="1"/>
</dbReference>
<dbReference type="Gene3D" id="3.40.50.11720">
    <property type="entry name" value="3-Deoxy-D-manno-octulosonic-acid transferase, N-terminal domain"/>
    <property type="match status" value="1"/>
</dbReference>
<dbReference type="PANTHER" id="PTHR42755">
    <property type="entry name" value="3-DEOXY-MANNO-OCTULOSONATE CYTIDYLYLTRANSFERASE"/>
    <property type="match status" value="1"/>
</dbReference>
<comment type="similarity">
    <text evidence="9">Belongs to the glycosyltransferase group 1 family.</text>
</comment>
<reference evidence="11 12" key="1">
    <citation type="submission" date="2020-02" db="EMBL/GenBank/DDBJ databases">
        <title>Complete genome sequence of the novel Campylobacter species Candidatus Campylobacter infans.</title>
        <authorList>
            <person name="Duim B."/>
            <person name="Zomer A."/>
            <person name="van der Graaf L."/>
            <person name="Wagenaar J."/>
        </authorList>
    </citation>
    <scope>NUCLEOTIDE SEQUENCE [LARGE SCALE GENOMIC DNA]</scope>
    <source>
        <strain evidence="11 12">19S00001</strain>
    </source>
</reference>
<accession>A0A7H9CH09</accession>
<evidence type="ECO:0000256" key="3">
    <source>
        <dbReference type="ARBA" id="ARBA00019077"/>
    </source>
</evidence>
<sequence>MKNNLLYNALSFVIWALCAPFLFLFSFKPKFRCDDKNSLMARFFGYKNPPLKPCKYHFHACSLGEVASLEKIVEYFELNTPKSAKQVTCQITTITPTGYKKARSFCQNVSFLPFEWMLGFKLKKCEILVVFEAELWLNLFKYAKIHGAKTILLNARISTNSYKNYLKFRFYYKELFNFVDLVLAQSSDDEKRLKSLGARNTKVIGNVKSAVLAKPSKNYEKTKKLNICIASSHENEEAQILKALNLAQNERLFIVPRHPQRFKKVCDLASLYAKNQNLSFEKFSDNLGFKSDVIVIDALGELINIYAISDIVVLCGSFEKGIGGHNPLECAQFECGIISGKYYFNQQTLYKEVDGIIISTYGDIDNFIHQNLRSKILHKCDFNELIQELQ</sequence>
<evidence type="ECO:0000256" key="5">
    <source>
        <dbReference type="ARBA" id="ARBA00031445"/>
    </source>
</evidence>
<dbReference type="NCBIfam" id="NF004389">
    <property type="entry name" value="PRK05749.1-5"/>
    <property type="match status" value="1"/>
</dbReference>
<comment type="catalytic activity">
    <reaction evidence="6 9">
        <text>lipid IVA (E. coli) + CMP-3-deoxy-beta-D-manno-octulosonate = alpha-Kdo-(2-&gt;6)-lipid IVA (E. coli) + CMP + H(+)</text>
        <dbReference type="Rhea" id="RHEA:28066"/>
        <dbReference type="ChEBI" id="CHEBI:15378"/>
        <dbReference type="ChEBI" id="CHEBI:58603"/>
        <dbReference type="ChEBI" id="CHEBI:60364"/>
        <dbReference type="ChEBI" id="CHEBI:60377"/>
        <dbReference type="ChEBI" id="CHEBI:85987"/>
        <dbReference type="EC" id="2.4.99.12"/>
    </reaction>
</comment>
<dbReference type="InterPro" id="IPR007507">
    <property type="entry name" value="Glycos_transf_N"/>
</dbReference>
<evidence type="ECO:0000256" key="9">
    <source>
        <dbReference type="RuleBase" id="RU365103"/>
    </source>
</evidence>
<keyword evidence="4 9" id="KW-0808">Transferase</keyword>
<feature type="domain" description="3-deoxy-D-manno-octulosonic-acid transferase N-terminal" evidence="10">
    <location>
        <begin position="42"/>
        <end position="209"/>
    </location>
</feature>
<keyword evidence="11" id="KW-0328">Glycosyltransferase</keyword>
<evidence type="ECO:0000313" key="12">
    <source>
        <dbReference type="Proteomes" id="UP000509414"/>
    </source>
</evidence>
<evidence type="ECO:0000256" key="6">
    <source>
        <dbReference type="ARBA" id="ARBA00049183"/>
    </source>
</evidence>
<dbReference type="Gene3D" id="3.40.50.2000">
    <property type="entry name" value="Glycogen Phosphorylase B"/>
    <property type="match status" value="1"/>
</dbReference>
<dbReference type="EMBL" id="CP049075">
    <property type="protein sequence ID" value="QLI05376.1"/>
    <property type="molecule type" value="Genomic_DNA"/>
</dbReference>
<comment type="pathway">
    <text evidence="1 9">Bacterial outer membrane biogenesis; LPS core biosynthesis.</text>
</comment>
<evidence type="ECO:0000256" key="7">
    <source>
        <dbReference type="PIRSR" id="PIRSR639901-1"/>
    </source>
</evidence>
<dbReference type="KEGG" id="cinf:CINF_0864"/>
<keyword evidence="9" id="KW-1003">Cell membrane</keyword>
<dbReference type="GO" id="GO:0005886">
    <property type="term" value="C:plasma membrane"/>
    <property type="evidence" value="ECO:0007669"/>
    <property type="project" value="UniProtKB-SubCell"/>
</dbReference>
<dbReference type="PANTHER" id="PTHR42755:SF1">
    <property type="entry name" value="3-DEOXY-D-MANNO-OCTULOSONIC ACID TRANSFERASE, MITOCHONDRIAL-RELATED"/>
    <property type="match status" value="1"/>
</dbReference>
<comment type="function">
    <text evidence="9">Involved in lipopolysaccharide (LPS) biosynthesis. Catalyzes the transfer of 3-deoxy-D-manno-octulosonate (Kdo) residue(s) from CMP-Kdo to lipid IV(A), the tetraacyldisaccharide-1,4'-bisphosphate precursor of lipid A.</text>
</comment>
<protein>
    <recommendedName>
        <fullName evidence="3 9">3-deoxy-D-manno-octulosonic acid transferase</fullName>
        <shortName evidence="9">Kdo transferase</shortName>
        <ecNumber evidence="2 9">2.4.99.12</ecNumber>
    </recommendedName>
    <alternativeName>
        <fullName evidence="5 9">Lipid IV(A) 3-deoxy-D-manno-octulosonic acid transferase</fullName>
    </alternativeName>
</protein>
<evidence type="ECO:0000256" key="1">
    <source>
        <dbReference type="ARBA" id="ARBA00004713"/>
    </source>
</evidence>
<dbReference type="SUPFAM" id="SSF53756">
    <property type="entry name" value="UDP-Glycosyltransferase/glycogen phosphorylase"/>
    <property type="match status" value="1"/>
</dbReference>
<dbReference type="Proteomes" id="UP000509414">
    <property type="component" value="Chromosome"/>
</dbReference>
<evidence type="ECO:0000256" key="4">
    <source>
        <dbReference type="ARBA" id="ARBA00022679"/>
    </source>
</evidence>
<evidence type="ECO:0000256" key="2">
    <source>
        <dbReference type="ARBA" id="ARBA00012621"/>
    </source>
</evidence>
<gene>
    <name evidence="11" type="primary">kdtA</name>
    <name evidence="11" type="ORF">CINF_0864</name>
</gene>
<name>A0A7H9CH09_9BACT</name>
<feature type="transmembrane region" description="Helical" evidence="9">
    <location>
        <begin position="6"/>
        <end position="27"/>
    </location>
</feature>
<dbReference type="GO" id="GO:0043842">
    <property type="term" value="F:Kdo transferase activity"/>
    <property type="evidence" value="ECO:0007669"/>
    <property type="project" value="UniProtKB-EC"/>
</dbReference>
<keyword evidence="9" id="KW-0812">Transmembrane</keyword>
<keyword evidence="9" id="KW-0472">Membrane</keyword>
<dbReference type="EC" id="2.4.99.12" evidence="2 9"/>
<evidence type="ECO:0000259" key="10">
    <source>
        <dbReference type="Pfam" id="PF04413"/>
    </source>
</evidence>
<evidence type="ECO:0000256" key="8">
    <source>
        <dbReference type="PIRSR" id="PIRSR639901-2"/>
    </source>
</evidence>
<dbReference type="RefSeq" id="WP_240156164.1">
    <property type="nucleotide sequence ID" value="NZ_CP049075.1"/>
</dbReference>
<comment type="subcellular location">
    <subcellularLocation>
        <location evidence="9">Cell membrane</location>
    </subcellularLocation>
</comment>
<evidence type="ECO:0000313" key="11">
    <source>
        <dbReference type="EMBL" id="QLI05376.1"/>
    </source>
</evidence>
<dbReference type="InterPro" id="IPR039901">
    <property type="entry name" value="Kdotransferase"/>
</dbReference>
<keyword evidence="12" id="KW-1185">Reference proteome</keyword>
<dbReference type="GO" id="GO:0009244">
    <property type="term" value="P:lipopolysaccharide core region biosynthetic process"/>
    <property type="evidence" value="ECO:0007669"/>
    <property type="project" value="UniProtKB-UniRule"/>
</dbReference>
<keyword evidence="9" id="KW-0448">Lipopolysaccharide biosynthesis</keyword>
<feature type="active site" description="Proton acceptor" evidence="7">
    <location>
        <position position="65"/>
    </location>
</feature>
<feature type="site" description="Transition state stabilizer" evidence="8">
    <location>
        <position position="208"/>
    </location>
</feature>
<dbReference type="GO" id="GO:0009245">
    <property type="term" value="P:lipid A biosynthetic process"/>
    <property type="evidence" value="ECO:0007669"/>
    <property type="project" value="TreeGrafter"/>
</dbReference>
<dbReference type="UniPathway" id="UPA00958"/>
<proteinExistence type="inferred from homology"/>
<feature type="site" description="Transition state stabilizer" evidence="8">
    <location>
        <position position="132"/>
    </location>
</feature>
<dbReference type="InterPro" id="IPR038107">
    <property type="entry name" value="Glycos_transf_N_sf"/>
</dbReference>